<dbReference type="RefSeq" id="XP_026665487.1">
    <property type="nucleotide sequence ID" value="XM_026809686.2"/>
</dbReference>
<dbReference type="InterPro" id="IPR000626">
    <property type="entry name" value="Ubiquitin-like_dom"/>
</dbReference>
<feature type="repeat" description="PPR" evidence="2">
    <location>
        <begin position="417"/>
        <end position="451"/>
    </location>
</feature>
<dbReference type="Pfam" id="PF13041">
    <property type="entry name" value="PPR_2"/>
    <property type="match status" value="2"/>
</dbReference>
<dbReference type="PROSITE" id="PS50053">
    <property type="entry name" value="UBIQUITIN_2"/>
    <property type="match status" value="1"/>
</dbReference>
<evidence type="ECO:0000313" key="6">
    <source>
        <dbReference type="RefSeq" id="XP_026665487.1"/>
    </source>
</evidence>
<dbReference type="InterPro" id="IPR053343">
    <property type="entry name" value="PSII_mRNA-binding_protein"/>
</dbReference>
<dbReference type="KEGG" id="pda:103720303"/>
<feature type="domain" description="Ubiquitin-like" evidence="4">
    <location>
        <begin position="60"/>
        <end position="128"/>
    </location>
</feature>
<accession>A0A8B8JBI0</accession>
<proteinExistence type="predicted"/>
<dbReference type="PANTHER" id="PTHR47940">
    <property type="entry name" value="OS12G0283900 PROTEIN"/>
    <property type="match status" value="1"/>
</dbReference>
<dbReference type="Gene3D" id="1.25.40.10">
    <property type="entry name" value="Tetratricopeptide repeat domain"/>
    <property type="match status" value="4"/>
</dbReference>
<evidence type="ECO:0000259" key="4">
    <source>
        <dbReference type="PROSITE" id="PS50053"/>
    </source>
</evidence>
<organism evidence="5 6">
    <name type="scientific">Phoenix dactylifera</name>
    <name type="common">Date palm</name>
    <dbReference type="NCBI Taxonomy" id="42345"/>
    <lineage>
        <taxon>Eukaryota</taxon>
        <taxon>Viridiplantae</taxon>
        <taxon>Streptophyta</taxon>
        <taxon>Embryophyta</taxon>
        <taxon>Tracheophyta</taxon>
        <taxon>Spermatophyta</taxon>
        <taxon>Magnoliopsida</taxon>
        <taxon>Liliopsida</taxon>
        <taxon>Arecaceae</taxon>
        <taxon>Coryphoideae</taxon>
        <taxon>Phoeniceae</taxon>
        <taxon>Phoenix</taxon>
    </lineage>
</organism>
<dbReference type="GeneID" id="103720303"/>
<feature type="compositionally biased region" description="Gly residues" evidence="3">
    <location>
        <begin position="19"/>
        <end position="31"/>
    </location>
</feature>
<dbReference type="OrthoDB" id="185373at2759"/>
<protein>
    <submittedName>
        <fullName evidence="6">Protein LOW PHOTOSYNTHETIC EFFICIENCY 1, chloroplastic</fullName>
    </submittedName>
</protein>
<dbReference type="Pfam" id="PF17177">
    <property type="entry name" value="PPR_long"/>
    <property type="match status" value="1"/>
</dbReference>
<evidence type="ECO:0000256" key="2">
    <source>
        <dbReference type="PROSITE-ProRule" id="PRU00708"/>
    </source>
</evidence>
<dbReference type="Pfam" id="PF01535">
    <property type="entry name" value="PPR"/>
    <property type="match status" value="1"/>
</dbReference>
<dbReference type="NCBIfam" id="TIGR00756">
    <property type="entry name" value="PPR"/>
    <property type="match status" value="6"/>
</dbReference>
<feature type="repeat" description="PPR" evidence="2">
    <location>
        <begin position="796"/>
        <end position="830"/>
    </location>
</feature>
<gene>
    <name evidence="6" type="primary">LOC103720303</name>
</gene>
<dbReference type="PANTHER" id="PTHR47940:SF1">
    <property type="entry name" value="PROTEIN LOW PHOTOSYNTHETIC EFFICIENCY 1, CHLOROPLASTIC"/>
    <property type="match status" value="1"/>
</dbReference>
<dbReference type="InterPro" id="IPR029071">
    <property type="entry name" value="Ubiquitin-like_domsf"/>
</dbReference>
<dbReference type="SUPFAM" id="SSF54236">
    <property type="entry name" value="Ubiquitin-like"/>
    <property type="match status" value="1"/>
</dbReference>
<dbReference type="PROSITE" id="PS51257">
    <property type="entry name" value="PROKAR_LIPOPROTEIN"/>
    <property type="match status" value="1"/>
</dbReference>
<dbReference type="Proteomes" id="UP000228380">
    <property type="component" value="Chromosome 10"/>
</dbReference>
<sequence>MIKLRSKKLFKKSSKLSSGGSGGGGAGGCGRSGDIEWELRPGGMLVQKREGAKCDREGVITVRVSTGSHWHDISIGATSTFAELKMIVAMVTGLEPREQRLLFRGKEREDGDHLHMVGVRDKDKVLLLEDPAIREMKLKGMTRSQVMGSPCHTIIEVLLTFLNGIPLSGILLLRIKHLSNMQSLSSYYSKGASLATPYLDSDTFPHYTLRKRRTERGVCGGMCGGSKFSHLFFLSSSTCGLTSSNLHPRTGFSANNPKLSFCESKMSPFGKYFALALALEQEPDGCEHVKEVTESEKPEGKEVSFDSSGGIGNNEICDAKDGEEEMVVDFEETARRDGAESVEKDRIDVRALAASLHDAKTADDVEELFKNLEILPLPVYSSMIRGLGSDKKLHSAFALVEWLKRKREDTGGSVGPNLFIYNSLLSAVKQTEQFDKVDEVMDDMKSQGIVPNIVTYNTLMSVYLEQGQPNEALDVLVDIENNGLSPSPVTYSTVLLAFKKMDDSYGALGYFVKLREQYEKGEVGKDKDMDWETEFLKLEKFLMRICYLVMRQWLVKEENPTANVLKLLSDMDMARVKPSRVECERLVWACTRESHYTVAKELYRRIREMDSDISLSVCNHLIWLMGKAKKWWAALEIYEDLLDKGPKPNNLSYELIISHFNILLTAARRRGIWRWGVRLLNKMQDKGLRPGTREWNAVLVACSKASETSAAVQIFRRMVEQGEKPTILSYGALLSALEKGKLYDEALQVWEHMRRVGVKPNLHAYTILVSVFIGKGSPDMVDSVLREMVSSGIEPNVVTYNAIITGCAKNKMGSAAYEWFHRMKVRKIKPNEITYEMLIKALAQDGKPRLAYEMYLRACNEGLHLSSKPYDAVLESCQAMGTSIDLNALGPRPAEKRKSIKIRKNLSNFCHFADVPRRGKPFDEAEMYSTQMQESQYVDGIIDEVRS</sequence>
<dbReference type="PROSITE" id="PS51375">
    <property type="entry name" value="PPR"/>
    <property type="match status" value="7"/>
</dbReference>
<dbReference type="InterPro" id="IPR033443">
    <property type="entry name" value="PROP1-like_PPR_dom"/>
</dbReference>
<reference evidence="5" key="1">
    <citation type="journal article" date="2019" name="Nat. Commun.">
        <title>Genome-wide association mapping of date palm fruit traits.</title>
        <authorList>
            <person name="Hazzouri K.M."/>
            <person name="Gros-Balthazard M."/>
            <person name="Flowers J.M."/>
            <person name="Copetti D."/>
            <person name="Lemansour A."/>
            <person name="Lebrun M."/>
            <person name="Masmoudi K."/>
            <person name="Ferrand S."/>
            <person name="Dhar M.I."/>
            <person name="Fresquez Z.A."/>
            <person name="Rosas U."/>
            <person name="Zhang J."/>
            <person name="Talag J."/>
            <person name="Lee S."/>
            <person name="Kudrna D."/>
            <person name="Powell R.F."/>
            <person name="Leitch I.J."/>
            <person name="Krueger R.R."/>
            <person name="Wing R.A."/>
            <person name="Amiri K.M.A."/>
            <person name="Purugganan M.D."/>
        </authorList>
    </citation>
    <scope>NUCLEOTIDE SEQUENCE [LARGE SCALE GENOMIC DNA]</scope>
    <source>
        <strain evidence="5">cv. Khalas</strain>
    </source>
</reference>
<feature type="repeat" description="PPR" evidence="2">
    <location>
        <begin position="452"/>
        <end position="486"/>
    </location>
</feature>
<feature type="repeat" description="PPR" evidence="2">
    <location>
        <begin position="831"/>
        <end position="865"/>
    </location>
</feature>
<evidence type="ECO:0000256" key="1">
    <source>
        <dbReference type="ARBA" id="ARBA00022737"/>
    </source>
</evidence>
<dbReference type="AlphaFoldDB" id="A0A8B8JBI0"/>
<reference evidence="6" key="2">
    <citation type="submission" date="2025-08" db="UniProtKB">
        <authorList>
            <consortium name="RefSeq"/>
        </authorList>
    </citation>
    <scope>IDENTIFICATION</scope>
    <source>
        <tissue evidence="6">Young leaves</tissue>
    </source>
</reference>
<keyword evidence="1" id="KW-0677">Repeat</keyword>
<dbReference type="Gene3D" id="3.10.20.90">
    <property type="entry name" value="Phosphatidylinositol 3-kinase Catalytic Subunit, Chain A, domain 1"/>
    <property type="match status" value="1"/>
</dbReference>
<dbReference type="InterPro" id="IPR002885">
    <property type="entry name" value="PPR_rpt"/>
</dbReference>
<feature type="repeat" description="PPR" evidence="2">
    <location>
        <begin position="761"/>
        <end position="795"/>
    </location>
</feature>
<feature type="repeat" description="PPR" evidence="2">
    <location>
        <begin position="726"/>
        <end position="760"/>
    </location>
</feature>
<keyword evidence="5" id="KW-1185">Reference proteome</keyword>
<feature type="repeat" description="PPR" evidence="2">
    <location>
        <begin position="691"/>
        <end position="725"/>
    </location>
</feature>
<feature type="compositionally biased region" description="Basic residues" evidence="3">
    <location>
        <begin position="1"/>
        <end position="14"/>
    </location>
</feature>
<evidence type="ECO:0000256" key="3">
    <source>
        <dbReference type="SAM" id="MobiDB-lite"/>
    </source>
</evidence>
<dbReference type="Pfam" id="PF00240">
    <property type="entry name" value="ubiquitin"/>
    <property type="match status" value="1"/>
</dbReference>
<dbReference type="InterPro" id="IPR011990">
    <property type="entry name" value="TPR-like_helical_dom_sf"/>
</dbReference>
<feature type="region of interest" description="Disordered" evidence="3">
    <location>
        <begin position="1"/>
        <end position="32"/>
    </location>
</feature>
<name>A0A8B8JBI0_PHODC</name>
<evidence type="ECO:0000313" key="5">
    <source>
        <dbReference type="Proteomes" id="UP000228380"/>
    </source>
</evidence>